<dbReference type="AlphaFoldDB" id="S8DNL1"/>
<feature type="region of interest" description="Disordered" evidence="2">
    <location>
        <begin position="215"/>
        <end position="273"/>
    </location>
</feature>
<feature type="coiled-coil region" evidence="1">
    <location>
        <begin position="312"/>
        <end position="360"/>
    </location>
</feature>
<name>S8DNL1_FOMSC</name>
<proteinExistence type="predicted"/>
<reference evidence="3 4" key="1">
    <citation type="journal article" date="2012" name="Science">
        <title>The Paleozoic origin of enzymatic lignin decomposition reconstructed from 31 fungal genomes.</title>
        <authorList>
            <person name="Floudas D."/>
            <person name="Binder M."/>
            <person name="Riley R."/>
            <person name="Barry K."/>
            <person name="Blanchette R.A."/>
            <person name="Henrissat B."/>
            <person name="Martinez A.T."/>
            <person name="Otillar R."/>
            <person name="Spatafora J.W."/>
            <person name="Yadav J.S."/>
            <person name="Aerts A."/>
            <person name="Benoit I."/>
            <person name="Boyd A."/>
            <person name="Carlson A."/>
            <person name="Copeland A."/>
            <person name="Coutinho P.M."/>
            <person name="de Vries R.P."/>
            <person name="Ferreira P."/>
            <person name="Findley K."/>
            <person name="Foster B."/>
            <person name="Gaskell J."/>
            <person name="Glotzer D."/>
            <person name="Gorecki P."/>
            <person name="Heitman J."/>
            <person name="Hesse C."/>
            <person name="Hori C."/>
            <person name="Igarashi K."/>
            <person name="Jurgens J.A."/>
            <person name="Kallen N."/>
            <person name="Kersten P."/>
            <person name="Kohler A."/>
            <person name="Kuees U."/>
            <person name="Kumar T.K.A."/>
            <person name="Kuo A."/>
            <person name="LaButti K."/>
            <person name="Larrondo L.F."/>
            <person name="Lindquist E."/>
            <person name="Ling A."/>
            <person name="Lombard V."/>
            <person name="Lucas S."/>
            <person name="Lundell T."/>
            <person name="Martin R."/>
            <person name="McLaughlin D.J."/>
            <person name="Morgenstern I."/>
            <person name="Morin E."/>
            <person name="Murat C."/>
            <person name="Nagy L.G."/>
            <person name="Nolan M."/>
            <person name="Ohm R.A."/>
            <person name="Patyshakuliyeva A."/>
            <person name="Rokas A."/>
            <person name="Ruiz-Duenas F.J."/>
            <person name="Sabat G."/>
            <person name="Salamov A."/>
            <person name="Samejima M."/>
            <person name="Schmutz J."/>
            <person name="Slot J.C."/>
            <person name="St John F."/>
            <person name="Stenlid J."/>
            <person name="Sun H."/>
            <person name="Sun S."/>
            <person name="Syed K."/>
            <person name="Tsang A."/>
            <person name="Wiebenga A."/>
            <person name="Young D."/>
            <person name="Pisabarro A."/>
            <person name="Eastwood D.C."/>
            <person name="Martin F."/>
            <person name="Cullen D."/>
            <person name="Grigoriev I.V."/>
            <person name="Hibbett D.S."/>
        </authorList>
    </citation>
    <scope>NUCLEOTIDE SEQUENCE</scope>
    <source>
        <strain evidence="4">FP-58527</strain>
    </source>
</reference>
<organism evidence="3 4">
    <name type="scientific">Fomitopsis schrenkii</name>
    <name type="common">Brown rot fungus</name>
    <dbReference type="NCBI Taxonomy" id="2126942"/>
    <lineage>
        <taxon>Eukaryota</taxon>
        <taxon>Fungi</taxon>
        <taxon>Dikarya</taxon>
        <taxon>Basidiomycota</taxon>
        <taxon>Agaricomycotina</taxon>
        <taxon>Agaricomycetes</taxon>
        <taxon>Polyporales</taxon>
        <taxon>Fomitopsis</taxon>
    </lineage>
</organism>
<evidence type="ECO:0000313" key="4">
    <source>
        <dbReference type="Proteomes" id="UP000015241"/>
    </source>
</evidence>
<dbReference type="EMBL" id="KE504218">
    <property type="protein sequence ID" value="EPS94961.1"/>
    <property type="molecule type" value="Genomic_DNA"/>
</dbReference>
<dbReference type="InParanoid" id="S8DNL1"/>
<evidence type="ECO:0000256" key="2">
    <source>
        <dbReference type="SAM" id="MobiDB-lite"/>
    </source>
</evidence>
<protein>
    <submittedName>
        <fullName evidence="3">Uncharacterized protein</fullName>
    </submittedName>
</protein>
<dbReference type="Proteomes" id="UP000015241">
    <property type="component" value="Unassembled WGS sequence"/>
</dbReference>
<feature type="compositionally biased region" description="Polar residues" evidence="2">
    <location>
        <begin position="243"/>
        <end position="263"/>
    </location>
</feature>
<feature type="compositionally biased region" description="Low complexity" evidence="2">
    <location>
        <begin position="174"/>
        <end position="183"/>
    </location>
</feature>
<dbReference type="eggNOG" id="ENOG502RCRC">
    <property type="taxonomic scope" value="Eukaryota"/>
</dbReference>
<dbReference type="STRING" id="743788.S8DNL1"/>
<gene>
    <name evidence="3" type="ORF">FOMPIDRAFT_82704</name>
</gene>
<feature type="region of interest" description="Disordered" evidence="2">
    <location>
        <begin position="174"/>
        <end position="199"/>
    </location>
</feature>
<dbReference type="OrthoDB" id="3070390at2759"/>
<sequence>MATTVLSIHYRHPRSRAFKVKQVVGEYLDAFVNSDLEALGFPLPGPQDCSCASQSAIVKCAWHTESDLEMTARVSIAFDALNPDMLAQCSIGYLTYIVAPGVRNPVGNGSASVARKPLKPPHLKLPLKRAATQIQADAAREFAPPTSEGSYASARRDRLDDALHRLHGLQGTFAATSSGSAGSNPLERFPAPTTHPNAIAGGTVEMEDIHAPPLVEPLSSRRPIGVLSGNPPGEPSQPRAPSYPTSGSSLTQRPVATGANSTPLRDCSAKNSAHESLDADRGLSGLAAWENAVAEQPAALTGPRNGVQGAYIRREMDEIASLRAELKAESEARRAAENALQWERQRREAAERAIADLRQERGREPFVVPALVDAFVALSHATGKLLAEVPSGRKGL</sequence>
<evidence type="ECO:0000313" key="3">
    <source>
        <dbReference type="EMBL" id="EPS94961.1"/>
    </source>
</evidence>
<keyword evidence="4" id="KW-1185">Reference proteome</keyword>
<keyword evidence="1" id="KW-0175">Coiled coil</keyword>
<evidence type="ECO:0000256" key="1">
    <source>
        <dbReference type="SAM" id="Coils"/>
    </source>
</evidence>
<dbReference type="HOGENOM" id="CLU_571118_0_0_1"/>
<accession>S8DNL1</accession>